<dbReference type="GO" id="GO:0031514">
    <property type="term" value="C:motile cilium"/>
    <property type="evidence" value="ECO:0007669"/>
    <property type="project" value="TreeGrafter"/>
</dbReference>
<dbReference type="PANTHER" id="PTHR13720">
    <property type="entry name" value="WD-40 REPEAT PROTEIN"/>
    <property type="match status" value="1"/>
</dbReference>
<evidence type="ECO:0000313" key="8">
    <source>
        <dbReference type="Proteomes" id="UP000195570"/>
    </source>
</evidence>
<dbReference type="InterPro" id="IPR015943">
    <property type="entry name" value="WD40/YVTN_repeat-like_dom_sf"/>
</dbReference>
<dbReference type="Gene3D" id="2.130.10.10">
    <property type="entry name" value="YVTN repeat-like/Quinoprotein amine dehydrogenase"/>
    <property type="match status" value="4"/>
</dbReference>
<proteinExistence type="predicted"/>
<feature type="repeat" description="WD" evidence="6">
    <location>
        <begin position="459"/>
        <end position="491"/>
    </location>
</feature>
<dbReference type="FunFam" id="2.130.10.10:FF:001236">
    <property type="entry name" value="Cilia- and flagella-associated protein 251"/>
    <property type="match status" value="1"/>
</dbReference>
<evidence type="ECO:0000256" key="5">
    <source>
        <dbReference type="ARBA" id="ARBA00040994"/>
    </source>
</evidence>
<comment type="subcellular location">
    <subcellularLocation>
        <location evidence="1">Cell projection</location>
        <location evidence="1">Cilium</location>
    </subcellularLocation>
</comment>
<organism evidence="7 8">
    <name type="scientific">Trypanosoma equiperdum</name>
    <dbReference type="NCBI Taxonomy" id="5694"/>
    <lineage>
        <taxon>Eukaryota</taxon>
        <taxon>Discoba</taxon>
        <taxon>Euglenozoa</taxon>
        <taxon>Kinetoplastea</taxon>
        <taxon>Metakinetoplastina</taxon>
        <taxon>Trypanosomatida</taxon>
        <taxon>Trypanosomatidae</taxon>
        <taxon>Trypanosoma</taxon>
    </lineage>
</organism>
<dbReference type="InterPro" id="IPR036322">
    <property type="entry name" value="WD40_repeat_dom_sf"/>
</dbReference>
<dbReference type="SUPFAM" id="SSF50969">
    <property type="entry name" value="YVTN repeat-like/Quinoprotein amine dehydrogenase"/>
    <property type="match status" value="1"/>
</dbReference>
<reference evidence="7" key="1">
    <citation type="submission" date="2016-09" db="EMBL/GenBank/DDBJ databases">
        <authorList>
            <person name="Hebert L."/>
            <person name="Moumen B."/>
        </authorList>
    </citation>
    <scope>NUCLEOTIDE SEQUENCE [LARGE SCALE GENOMIC DNA]</scope>
    <source>
        <strain evidence="7">OVI</strain>
    </source>
</reference>
<sequence length="1027" mass="112556">MAYSTRVIRKVEPSSTHESLALEWAFGLHNDYKANIHNLSTSTTERVVFYTVGHVGVIYDAIQNTQKHLMGHRHMIVASACSRNRRFIVTADSGSTKSSDCQDACGRSASGNHSTAGGAGEKSGVERYNNESAVIAPEGIYSSNEGRDATMIIWDVQTAIPIRKINTGEYGGVVACAMSLDGMYIATLNRTVPQEIMVWGWTADADTGAEVMRNGADEDPLLHDSMAPEYRHLIAAQDEQISIRFSDDDPHLIVTNGQYRVLFWSWAEGKLKYYSPPIIAKNFKVPIGHFTQTVFVPGTTMACSGTVDGDVLLWEVQQRDRVTKEQDKTMLKMVRVHSSGVSFLTWSNGYIVTGGIDGDVKFLDPRLRLVAWFEDLKGGAITSISFDRPSGTAATAVNELRREFKSITQKKMVQVGTNAVGDFSASDFMVSTSNAMIIDVSANAFHAGVPELLRGRLVVQGQENGVHCIAAHPKLSRLAVAGHSGGLQVWDYLLKRVVMIVVFRGVEINCMAFDPEGVWLAIGCTNGVVKFLDSANLEERKSIKPKRPSSITRMVFASSGRLLATGDDTGCVSLFWYEHIQGNTSKAMGWDVVGRHKTHKGTITGLQFGDDSGLHRLLSVGEDQRLVEYDLIDSEPETGLLVRSAHKIAQSSTPTGFLWMDEDGIISDVSRRPDAAHTITNGLLIANSGYKISAYFSDWSRQCVKTVLAPTFGGPVTEMFTVPTHPGSDKSSLFYATKEKVIGFIQLPLEGDPCLSMGLLAHAGPITSVAKSYDGAYVFTAGGLDQSVMQWRVNGNKIVPEEASKISASVAAEGNGEVPLDHLIAVVEGGREGEFMREIVDYFYYAQIRLQGEETTAKRELLGAVPFSQVPNLFRALGYYPTEMELGRLTYEVANLYGPVEESVDECDVSSIPLKFSQFMRLYVNYRPIFGISRQAVEQAFLVLGADALTGQISRDVLFKKLTTHGEPLQQTEITAALRSLLGEDVKLDDIQDTITARLFAENLLGFEDYDAMAQGDDGGEEEMSLQ</sequence>
<evidence type="ECO:0000256" key="1">
    <source>
        <dbReference type="ARBA" id="ARBA00004138"/>
    </source>
</evidence>
<accession>A0A1G4I005</accession>
<name>A0A1G4I005_TRYEQ</name>
<dbReference type="InterPro" id="IPR011044">
    <property type="entry name" value="Quino_amine_DH_bsu"/>
</dbReference>
<dbReference type="GeneID" id="92379345"/>
<dbReference type="InterPro" id="IPR001680">
    <property type="entry name" value="WD40_rpt"/>
</dbReference>
<dbReference type="Proteomes" id="UP000195570">
    <property type="component" value="Unassembled WGS sequence"/>
</dbReference>
<evidence type="ECO:0000313" key="7">
    <source>
        <dbReference type="EMBL" id="SCU64924.1"/>
    </source>
</evidence>
<gene>
    <name evidence="7" type="ORF">TEOVI_000540500</name>
</gene>
<keyword evidence="8" id="KW-1185">Reference proteome</keyword>
<keyword evidence="3" id="KW-0677">Repeat</keyword>
<keyword evidence="4" id="KW-0966">Cell projection</keyword>
<dbReference type="PROSITE" id="PS50082">
    <property type="entry name" value="WD_REPEATS_2"/>
    <property type="match status" value="1"/>
</dbReference>
<dbReference type="EMBL" id="CZPT02000193">
    <property type="protein sequence ID" value="SCU64924.1"/>
    <property type="molecule type" value="Genomic_DNA"/>
</dbReference>
<evidence type="ECO:0000256" key="2">
    <source>
        <dbReference type="ARBA" id="ARBA00022574"/>
    </source>
</evidence>
<dbReference type="VEuPathDB" id="TriTrypDB:TEOVI_000540500"/>
<dbReference type="SMART" id="SM00320">
    <property type="entry name" value="WD40"/>
    <property type="match status" value="9"/>
</dbReference>
<dbReference type="InterPro" id="IPR050630">
    <property type="entry name" value="WD_repeat_EMAP"/>
</dbReference>
<dbReference type="RefSeq" id="XP_067076607.1">
    <property type="nucleotide sequence ID" value="XM_067220506.1"/>
</dbReference>
<protein>
    <recommendedName>
        <fullName evidence="5">Cilia- and flagella-associated protein 251</fullName>
    </recommendedName>
</protein>
<evidence type="ECO:0000256" key="6">
    <source>
        <dbReference type="PROSITE-ProRule" id="PRU00221"/>
    </source>
</evidence>
<keyword evidence="2 6" id="KW-0853">WD repeat</keyword>
<evidence type="ECO:0000256" key="3">
    <source>
        <dbReference type="ARBA" id="ARBA00022737"/>
    </source>
</evidence>
<dbReference type="PANTHER" id="PTHR13720:SF13">
    <property type="entry name" value="CILIA- AND FLAGELLA-ASSOCIATED PROTEIN 251"/>
    <property type="match status" value="1"/>
</dbReference>
<dbReference type="Pfam" id="PF00400">
    <property type="entry name" value="WD40"/>
    <property type="match status" value="2"/>
</dbReference>
<evidence type="ECO:0000256" key="4">
    <source>
        <dbReference type="ARBA" id="ARBA00023273"/>
    </source>
</evidence>
<comment type="caution">
    <text evidence="7">The sequence shown here is derived from an EMBL/GenBank/DDBJ whole genome shotgun (WGS) entry which is preliminary data.</text>
</comment>
<dbReference type="AlphaFoldDB" id="A0A1G4I005"/>
<dbReference type="SUPFAM" id="SSF50978">
    <property type="entry name" value="WD40 repeat-like"/>
    <property type="match status" value="2"/>
</dbReference>